<reference evidence="4 5" key="1">
    <citation type="submission" date="2018-12" db="EMBL/GenBank/DDBJ databases">
        <authorList>
            <consortium name="Pathogen Informatics"/>
        </authorList>
    </citation>
    <scope>NUCLEOTIDE SEQUENCE [LARGE SCALE GENOMIC DNA]</scope>
    <source>
        <strain evidence="4 5">NCTC10437</strain>
    </source>
</reference>
<dbReference type="OrthoDB" id="4741753at2"/>
<keyword evidence="2" id="KW-0472">Membrane</keyword>
<name>A0A3S4TTS0_MYCAU</name>
<dbReference type="STRING" id="1791.GCA_001049355_00491"/>
<sequence length="479" mass="51453">MNLSRRVRVQLAFFVTMSVIAASALGFGFLDVPGTYFGVGQYRVLIDLPRAAGLYPNANVTYRGTEVGRVQDISLTDDGVRAVLSLRSDVAVPADLQAQVHSQTAVGEQFVELVPRTDSGPHLSDGTVIARDRVQVPPDVNALLTATNEGLQAIPHDNLKTAIDEGFTAVGGLGPELSRIVKGSTTLAIDARANLDALTTLIEQTKPVLDTQTDTSDAIQNWAANIDAITSSLRQHDPALQRVLQDGPPLFDELHQLNDRLRPTLPILLSNLVNLADVGIVYQPNIEQLLVLLPEAVATIQGATLANRDTKQDYKGVYLSFALNLNVPPPCNTGYLPPQQLRPPSEVDFPDRPAGDMYCRVPQDSMLNVRGARNLPCATRPGKRAPTVAMCESDEQYVPLNDGYNWKGDANATTTGQSVPQPRVQAAAPSPVAVAPYNPATGSYLGPDGQRYTQTNMADGHTDPPSLRDLMVPPGGPQP</sequence>
<dbReference type="PANTHER" id="PTHR33371">
    <property type="entry name" value="INTERMEMBRANE PHOSPHOLIPID TRANSPORT SYSTEM BINDING PROTEIN MLAD-RELATED"/>
    <property type="match status" value="1"/>
</dbReference>
<dbReference type="GO" id="GO:0005576">
    <property type="term" value="C:extracellular region"/>
    <property type="evidence" value="ECO:0007669"/>
    <property type="project" value="TreeGrafter"/>
</dbReference>
<dbReference type="EMBL" id="LR134356">
    <property type="protein sequence ID" value="VEG52603.1"/>
    <property type="molecule type" value="Genomic_DNA"/>
</dbReference>
<gene>
    <name evidence="4" type="ORF">NCTC10437_01538</name>
</gene>
<accession>A0A3S4TTS0</accession>
<evidence type="ECO:0000256" key="2">
    <source>
        <dbReference type="SAM" id="Phobius"/>
    </source>
</evidence>
<dbReference type="InterPro" id="IPR052336">
    <property type="entry name" value="MlaD_Phospholipid_Transporter"/>
</dbReference>
<keyword evidence="2" id="KW-1133">Transmembrane helix</keyword>
<feature type="domain" description="Mce/MlaD" evidence="3">
    <location>
        <begin position="41"/>
        <end position="115"/>
    </location>
</feature>
<dbReference type="RefSeq" id="WP_048630401.1">
    <property type="nucleotide sequence ID" value="NZ_CVQQ01000001.1"/>
</dbReference>
<dbReference type="KEGG" id="mauu:NCTC10437_01538"/>
<feature type="region of interest" description="Disordered" evidence="1">
    <location>
        <begin position="408"/>
        <end position="479"/>
    </location>
</feature>
<dbReference type="InterPro" id="IPR003399">
    <property type="entry name" value="Mce/MlaD"/>
</dbReference>
<feature type="transmembrane region" description="Helical" evidence="2">
    <location>
        <begin position="12"/>
        <end position="30"/>
    </location>
</feature>
<dbReference type="NCBIfam" id="TIGR00996">
    <property type="entry name" value="Mtu_fam_mce"/>
    <property type="match status" value="1"/>
</dbReference>
<organism evidence="4 5">
    <name type="scientific">Mycolicibacterium aurum</name>
    <name type="common">Mycobacterium aurum</name>
    <dbReference type="NCBI Taxonomy" id="1791"/>
    <lineage>
        <taxon>Bacteria</taxon>
        <taxon>Bacillati</taxon>
        <taxon>Actinomycetota</taxon>
        <taxon>Actinomycetes</taxon>
        <taxon>Mycobacteriales</taxon>
        <taxon>Mycobacteriaceae</taxon>
        <taxon>Mycolicibacterium</taxon>
    </lineage>
</organism>
<evidence type="ECO:0000259" key="3">
    <source>
        <dbReference type="Pfam" id="PF02470"/>
    </source>
</evidence>
<dbReference type="Pfam" id="PF02470">
    <property type="entry name" value="MlaD"/>
    <property type="match status" value="1"/>
</dbReference>
<evidence type="ECO:0000256" key="1">
    <source>
        <dbReference type="SAM" id="MobiDB-lite"/>
    </source>
</evidence>
<dbReference type="AlphaFoldDB" id="A0A3S4TTS0"/>
<proteinExistence type="predicted"/>
<keyword evidence="2" id="KW-0812">Transmembrane</keyword>
<protein>
    <submittedName>
        <fullName evidence="4">Virulence factor Mce family protein</fullName>
    </submittedName>
</protein>
<dbReference type="PANTHER" id="PTHR33371:SF16">
    <property type="entry name" value="MCE-FAMILY PROTEIN MCE3F"/>
    <property type="match status" value="1"/>
</dbReference>
<keyword evidence="5" id="KW-1185">Reference proteome</keyword>
<evidence type="ECO:0000313" key="4">
    <source>
        <dbReference type="EMBL" id="VEG52603.1"/>
    </source>
</evidence>
<dbReference type="InterPro" id="IPR005693">
    <property type="entry name" value="Mce"/>
</dbReference>
<feature type="compositionally biased region" description="Low complexity" evidence="1">
    <location>
        <begin position="417"/>
        <end position="436"/>
    </location>
</feature>
<dbReference type="Proteomes" id="UP000279306">
    <property type="component" value="Chromosome"/>
</dbReference>
<evidence type="ECO:0000313" key="5">
    <source>
        <dbReference type="Proteomes" id="UP000279306"/>
    </source>
</evidence>